<dbReference type="SUPFAM" id="SSF48452">
    <property type="entry name" value="TPR-like"/>
    <property type="match status" value="1"/>
</dbReference>
<evidence type="ECO:0000256" key="1">
    <source>
        <dbReference type="ARBA" id="ARBA00007626"/>
    </source>
</evidence>
<feature type="repeat" description="PPR" evidence="3">
    <location>
        <begin position="1297"/>
        <end position="1331"/>
    </location>
</feature>
<feature type="repeat" description="PPR" evidence="3">
    <location>
        <begin position="1087"/>
        <end position="1121"/>
    </location>
</feature>
<feature type="repeat" description="PPR" evidence="3">
    <location>
        <begin position="1192"/>
        <end position="1226"/>
    </location>
</feature>
<dbReference type="EMBL" id="OU503038">
    <property type="protein sequence ID" value="CAI9758669.1"/>
    <property type="molecule type" value="Genomic_DNA"/>
</dbReference>
<dbReference type="PANTHER" id="PTHR46128:SF224">
    <property type="entry name" value="PENTACOTRIPEPTIDE-REPEAT REGION OF PRORP DOMAIN-CONTAINING PROTEIN"/>
    <property type="match status" value="1"/>
</dbReference>
<feature type="repeat" description="PPR" evidence="3">
    <location>
        <begin position="1332"/>
        <end position="1366"/>
    </location>
</feature>
<feature type="repeat" description="PPR" evidence="3">
    <location>
        <begin position="669"/>
        <end position="703"/>
    </location>
</feature>
<proteinExistence type="inferred from homology"/>
<comment type="similarity">
    <text evidence="1">Belongs to the PPR family. P subfamily.</text>
</comment>
<dbReference type="Proteomes" id="UP000834106">
    <property type="component" value="Chromosome 3"/>
</dbReference>
<evidence type="ECO:0000256" key="3">
    <source>
        <dbReference type="PROSITE-ProRule" id="PRU00708"/>
    </source>
</evidence>
<dbReference type="NCBIfam" id="TIGR00756">
    <property type="entry name" value="PPR"/>
    <property type="match status" value="7"/>
</dbReference>
<name>A0AAD1YWH0_9LAMI</name>
<dbReference type="Gene3D" id="1.25.40.10">
    <property type="entry name" value="Tetratricopeptide repeat domain"/>
    <property type="match status" value="7"/>
</dbReference>
<feature type="repeat" description="PPR" evidence="3">
    <location>
        <begin position="1052"/>
        <end position="1086"/>
    </location>
</feature>
<keyword evidence="6" id="KW-1185">Reference proteome</keyword>
<reference evidence="5" key="1">
    <citation type="submission" date="2023-05" db="EMBL/GenBank/DDBJ databases">
        <authorList>
            <person name="Huff M."/>
        </authorList>
    </citation>
    <scope>NUCLEOTIDE SEQUENCE</scope>
</reference>
<dbReference type="Pfam" id="PF01535">
    <property type="entry name" value="PPR"/>
    <property type="match status" value="4"/>
</dbReference>
<feature type="repeat" description="PPR" evidence="3">
    <location>
        <begin position="1262"/>
        <end position="1296"/>
    </location>
</feature>
<keyword evidence="2" id="KW-0677">Repeat</keyword>
<evidence type="ECO:0000313" key="6">
    <source>
        <dbReference type="Proteomes" id="UP000834106"/>
    </source>
</evidence>
<organism evidence="5 6">
    <name type="scientific">Fraxinus pennsylvanica</name>
    <dbReference type="NCBI Taxonomy" id="56036"/>
    <lineage>
        <taxon>Eukaryota</taxon>
        <taxon>Viridiplantae</taxon>
        <taxon>Streptophyta</taxon>
        <taxon>Embryophyta</taxon>
        <taxon>Tracheophyta</taxon>
        <taxon>Spermatophyta</taxon>
        <taxon>Magnoliopsida</taxon>
        <taxon>eudicotyledons</taxon>
        <taxon>Gunneridae</taxon>
        <taxon>Pentapetalae</taxon>
        <taxon>asterids</taxon>
        <taxon>lamiids</taxon>
        <taxon>Lamiales</taxon>
        <taxon>Oleaceae</taxon>
        <taxon>Oleeae</taxon>
        <taxon>Fraxinus</taxon>
    </lineage>
</organism>
<dbReference type="InterPro" id="IPR050872">
    <property type="entry name" value="PPR_P_subfamily"/>
</dbReference>
<feature type="repeat" description="PPR" evidence="3">
    <location>
        <begin position="634"/>
        <end position="668"/>
    </location>
</feature>
<dbReference type="Pfam" id="PF13041">
    <property type="entry name" value="PPR_2"/>
    <property type="match status" value="2"/>
</dbReference>
<dbReference type="InterPro" id="IPR002885">
    <property type="entry name" value="PPR_rpt"/>
</dbReference>
<dbReference type="Pfam" id="PF12854">
    <property type="entry name" value="PPR_1"/>
    <property type="match status" value="1"/>
</dbReference>
<dbReference type="PANTHER" id="PTHR46128">
    <property type="entry name" value="MITOCHONDRIAL GROUP I INTRON SPLICING FACTOR CCM1"/>
    <property type="match status" value="1"/>
</dbReference>
<evidence type="ECO:0000313" key="5">
    <source>
        <dbReference type="EMBL" id="CAI9758669.1"/>
    </source>
</evidence>
<feature type="domain" description="Pentatricopeptide repeat-containing protein-mitochondrial" evidence="4">
    <location>
        <begin position="1172"/>
        <end position="1285"/>
    </location>
</feature>
<accession>A0AAD1YWH0</accession>
<feature type="repeat" description="PPR" evidence="3">
    <location>
        <begin position="982"/>
        <end position="1016"/>
    </location>
</feature>
<evidence type="ECO:0000259" key="4">
    <source>
        <dbReference type="Pfam" id="PF23276"/>
    </source>
</evidence>
<evidence type="ECO:0000256" key="2">
    <source>
        <dbReference type="ARBA" id="ARBA00022737"/>
    </source>
</evidence>
<feature type="repeat" description="PPR" evidence="3">
    <location>
        <begin position="424"/>
        <end position="458"/>
    </location>
</feature>
<feature type="repeat" description="PPR" evidence="3">
    <location>
        <begin position="1367"/>
        <end position="1401"/>
    </location>
</feature>
<dbReference type="Pfam" id="PF23276">
    <property type="entry name" value="TPR_24"/>
    <property type="match status" value="1"/>
</dbReference>
<sequence>MLQSLFTLQSRISQSKKLHCILVQYFLFTTKQPFSVTNTLLENPQPAPSSETNHTLIDLSSLNFAGIAKTVISKCSHMWDTDKGENFTNPSFKDYLLRLSAISPGTIRRFWRISELKPQGVLEILQGFEFDASKYEIEVKKIESLWGIFKLASEENRGFEHLPQSCKIMASMLVRVGSFREADCLLSSREGPGILLDGEIFSCLIVGHNWICEEEDEEYRGEEPKPSMLQSLFTLQSRNSQSKKLHCILVQYFLFTTKQPFSVTNTLLENPQPAPSSETNHTPIDLSSRNFAGIAKTVISKCSHMWDPDKGENFTNPSFKDYLLRLSAISPGTIRRFWRIYELKPQDVLEILQGFEFDASKYEIEVKKIDSLWGIFKLASEENRGFEHLPQSCKIMASMLVRVGSFREADCLLSSRESPGILLDSEIFSCLIVGYVGEFDLGSAISIYERMKRLSLVPSLSSYRALLKYLVELNETQLAFRVYVDAFEMGMGMSIKEEGIFENVIRLLCIDGKVQDARDFVKKIVTFGIEPSSSVINDISRGYCQKKDYDDLLSFFAEVRFAPDVVIGNEILFSLCKYFGVERASLYMQKLEQMGFCPDERTLGILIGWGCHEGKLRNAFIYFLEIFSRGLKPHLYSYNALLSGIFKSGMWRHSHDILHEMNDRGVTPDLSTLRVVIAGFCKERQFDEMTAVVGDMAERGLIKISLSEDPLNKAFILLGLNPLDVKIRRDNDKGFSKTEFFDSLGNGLYLDTNLEEYEKTMTKVLDGAMIPDFNSFILENCGSRGKISTSMLMMVDEMARWGQELSLPVSSNLVKRLCADPFCIKTVDNLLRKMFQSVYQLEEKALNKLVQTYTKNGFTFRAKILFNVMVQRHQIIENKTFTTQLMDLCNKGNLRGLSDCLLLARQYNWTPKFKDGIALLDCLCQNKWLNEAVELFETLLIVRPQMISNTFYAFLEKLCGEGFTTTACILVEQFFNQTNILDQAVYSNLISGFCKEKRFEEAFTVCDTVLAKNLTLPLDVSVLLITQLCRSNNFEKALALKNVCLKGQPSNFVSVHFALISGFCQSGRIEEAASLFKEMLLKELVPDAEAYNMLVQGYCRVNNLEKIMELLGVMIRKDLSISIPSYRNLICLMCTKGKFPFALSLKELMLPERNLPDCVLCNILIFYLFKAHNTVLVDALIDELQKKGLQFDEVTYNFVVQGFLRSKDISSSLQYLTAMIGEDLRPSNRSLREVISCLCDNGELGKTLKLSREMESRGWIHCSTIQNNIVEALLTRGKLREAVDFLDRMMIKGLIPDNIKYDYLIKRFCQHGRLDKAVDLLNTMLEKGSAPDSSSFDHVIQGFSNCHNLDMALDFHTEMIYRNLTPSTTTWNILVCRLSENGRAAEAEKLLYSMIQLGETPSKEMFCSVIDKYRSERNINKVSELLKMMQENGHSPDFDTHWSLISNLSNNNEKDESKNTRGFLSGLLSDFGFALKQPNTKMR</sequence>
<dbReference type="InterPro" id="IPR057027">
    <property type="entry name" value="TPR_mt"/>
</dbReference>
<dbReference type="PROSITE" id="PS51375">
    <property type="entry name" value="PPR"/>
    <property type="match status" value="11"/>
</dbReference>
<protein>
    <recommendedName>
        <fullName evidence="4">Pentatricopeptide repeat-containing protein-mitochondrial domain-containing protein</fullName>
    </recommendedName>
</protein>
<dbReference type="InterPro" id="IPR011990">
    <property type="entry name" value="TPR-like_helical_dom_sf"/>
</dbReference>
<gene>
    <name evidence="5" type="ORF">FPE_LOCUS6099</name>
</gene>